<name>A0AC60QH40_IXOPE</name>
<dbReference type="Proteomes" id="UP000805193">
    <property type="component" value="Unassembled WGS sequence"/>
</dbReference>
<organism evidence="1 2">
    <name type="scientific">Ixodes persulcatus</name>
    <name type="common">Taiga tick</name>
    <dbReference type="NCBI Taxonomy" id="34615"/>
    <lineage>
        <taxon>Eukaryota</taxon>
        <taxon>Metazoa</taxon>
        <taxon>Ecdysozoa</taxon>
        <taxon>Arthropoda</taxon>
        <taxon>Chelicerata</taxon>
        <taxon>Arachnida</taxon>
        <taxon>Acari</taxon>
        <taxon>Parasitiformes</taxon>
        <taxon>Ixodida</taxon>
        <taxon>Ixodoidea</taxon>
        <taxon>Ixodidae</taxon>
        <taxon>Ixodinae</taxon>
        <taxon>Ixodes</taxon>
    </lineage>
</organism>
<dbReference type="EMBL" id="JABSTQ010009079">
    <property type="protein sequence ID" value="KAG0433164.1"/>
    <property type="molecule type" value="Genomic_DNA"/>
</dbReference>
<keyword evidence="2" id="KW-1185">Reference proteome</keyword>
<gene>
    <name evidence="1" type="ORF">HPB47_020162</name>
</gene>
<evidence type="ECO:0000313" key="1">
    <source>
        <dbReference type="EMBL" id="KAG0433164.1"/>
    </source>
</evidence>
<protein>
    <submittedName>
        <fullName evidence="1">Uncharacterized protein</fullName>
    </submittedName>
</protein>
<accession>A0AC60QH40</accession>
<evidence type="ECO:0000313" key="2">
    <source>
        <dbReference type="Proteomes" id="UP000805193"/>
    </source>
</evidence>
<sequence>MNQLFRCMGINVAPSSIESVLLSHEAIKEAAVIGVPHPKYMEAAMAFVVLNTHHSKLTEIEVEKFVAGQLGIYMHLHGGVKFVHSIPRDGSGKVQKTELQALQLGD</sequence>
<comment type="caution">
    <text evidence="1">The sequence shown here is derived from an EMBL/GenBank/DDBJ whole genome shotgun (WGS) entry which is preliminary data.</text>
</comment>
<proteinExistence type="predicted"/>
<reference evidence="1 2" key="1">
    <citation type="journal article" date="2020" name="Cell">
        <title>Large-Scale Comparative Analyses of Tick Genomes Elucidate Their Genetic Diversity and Vector Capacities.</title>
        <authorList>
            <consortium name="Tick Genome and Microbiome Consortium (TIGMIC)"/>
            <person name="Jia N."/>
            <person name="Wang J."/>
            <person name="Shi W."/>
            <person name="Du L."/>
            <person name="Sun Y."/>
            <person name="Zhan W."/>
            <person name="Jiang J.F."/>
            <person name="Wang Q."/>
            <person name="Zhang B."/>
            <person name="Ji P."/>
            <person name="Bell-Sakyi L."/>
            <person name="Cui X.M."/>
            <person name="Yuan T.T."/>
            <person name="Jiang B.G."/>
            <person name="Yang W.F."/>
            <person name="Lam T.T."/>
            <person name="Chang Q.C."/>
            <person name="Ding S.J."/>
            <person name="Wang X.J."/>
            <person name="Zhu J.G."/>
            <person name="Ruan X.D."/>
            <person name="Zhao L."/>
            <person name="Wei J.T."/>
            <person name="Ye R.Z."/>
            <person name="Que T.C."/>
            <person name="Du C.H."/>
            <person name="Zhou Y.H."/>
            <person name="Cheng J.X."/>
            <person name="Dai P.F."/>
            <person name="Guo W.B."/>
            <person name="Han X.H."/>
            <person name="Huang E.J."/>
            <person name="Li L.F."/>
            <person name="Wei W."/>
            <person name="Gao Y.C."/>
            <person name="Liu J.Z."/>
            <person name="Shao H.Z."/>
            <person name="Wang X."/>
            <person name="Wang C.C."/>
            <person name="Yang T.C."/>
            <person name="Huo Q.B."/>
            <person name="Li W."/>
            <person name="Chen H.Y."/>
            <person name="Chen S.E."/>
            <person name="Zhou L.G."/>
            <person name="Ni X.B."/>
            <person name="Tian J.H."/>
            <person name="Sheng Y."/>
            <person name="Liu T."/>
            <person name="Pan Y.S."/>
            <person name="Xia L.Y."/>
            <person name="Li J."/>
            <person name="Zhao F."/>
            <person name="Cao W.C."/>
        </authorList>
    </citation>
    <scope>NUCLEOTIDE SEQUENCE [LARGE SCALE GENOMIC DNA]</scope>
    <source>
        <strain evidence="1">Iper-2018</strain>
    </source>
</reference>